<keyword evidence="7" id="KW-0496">Mitochondrion</keyword>
<evidence type="ECO:0000256" key="5">
    <source>
        <dbReference type="ARBA" id="ARBA00022792"/>
    </source>
</evidence>
<keyword evidence="6 10" id="KW-1133">Transmembrane helix</keyword>
<keyword evidence="12" id="KW-1185">Reference proteome</keyword>
<dbReference type="EMBL" id="BQKY01000017">
    <property type="protein sequence ID" value="GJN94335.1"/>
    <property type="molecule type" value="Genomic_DNA"/>
</dbReference>
<feature type="compositionally biased region" description="Basic and acidic residues" evidence="9">
    <location>
        <begin position="145"/>
        <end position="158"/>
    </location>
</feature>
<dbReference type="PANTHER" id="PTHR31586">
    <property type="entry name" value="CYTOCHROME C OXIDASE PROTEIN 20"/>
    <property type="match status" value="1"/>
</dbReference>
<keyword evidence="4 10" id="KW-0812">Transmembrane</keyword>
<dbReference type="InterPro" id="IPR022533">
    <property type="entry name" value="Cox20"/>
</dbReference>
<feature type="transmembrane region" description="Helical" evidence="10">
    <location>
        <begin position="54"/>
        <end position="73"/>
    </location>
</feature>
<feature type="compositionally biased region" description="Low complexity" evidence="9">
    <location>
        <begin position="13"/>
        <end position="25"/>
    </location>
</feature>
<evidence type="ECO:0000313" key="11">
    <source>
        <dbReference type="EMBL" id="GJN94335.1"/>
    </source>
</evidence>
<evidence type="ECO:0000256" key="1">
    <source>
        <dbReference type="ARBA" id="ARBA00004273"/>
    </source>
</evidence>
<evidence type="ECO:0000256" key="9">
    <source>
        <dbReference type="SAM" id="MobiDB-lite"/>
    </source>
</evidence>
<dbReference type="Proteomes" id="UP001342314">
    <property type="component" value="Unassembled WGS sequence"/>
</dbReference>
<dbReference type="PANTHER" id="PTHR31586:SF1">
    <property type="entry name" value="CYTOCHROME C OXIDASE ASSEMBLY PROTEIN COX20, MITOCHONDRIAL"/>
    <property type="match status" value="1"/>
</dbReference>
<evidence type="ECO:0000256" key="4">
    <source>
        <dbReference type="ARBA" id="ARBA00022692"/>
    </source>
</evidence>
<dbReference type="AlphaFoldDB" id="A0AAV5GXY9"/>
<evidence type="ECO:0000256" key="8">
    <source>
        <dbReference type="ARBA" id="ARBA00023136"/>
    </source>
</evidence>
<keyword evidence="8 10" id="KW-0472">Membrane</keyword>
<evidence type="ECO:0000313" key="12">
    <source>
        <dbReference type="Proteomes" id="UP001342314"/>
    </source>
</evidence>
<comment type="similarity">
    <text evidence="2">Belongs to the COX20 family.</text>
</comment>
<feature type="region of interest" description="Disordered" evidence="9">
    <location>
        <begin position="1"/>
        <end position="26"/>
    </location>
</feature>
<comment type="caution">
    <text evidence="11">The sequence shown here is derived from an EMBL/GenBank/DDBJ whole genome shotgun (WGS) entry which is preliminary data.</text>
</comment>
<evidence type="ECO:0000256" key="10">
    <source>
        <dbReference type="SAM" id="Phobius"/>
    </source>
</evidence>
<feature type="compositionally biased region" description="Pro residues" evidence="9">
    <location>
        <begin position="1"/>
        <end position="12"/>
    </location>
</feature>
<comment type="subcellular location">
    <subcellularLocation>
        <location evidence="1">Mitochondrion inner membrane</location>
    </subcellularLocation>
</comment>
<reference evidence="11 12" key="1">
    <citation type="submission" date="2021-12" db="EMBL/GenBank/DDBJ databases">
        <title>High titer production of polyol ester of fatty acids by Rhodotorula paludigena BS15 towards product separation-free biomass refinery.</title>
        <authorList>
            <person name="Mano J."/>
            <person name="Ono H."/>
            <person name="Tanaka T."/>
            <person name="Naito K."/>
            <person name="Sushida H."/>
            <person name="Ike M."/>
            <person name="Tokuyasu K."/>
            <person name="Kitaoka M."/>
        </authorList>
    </citation>
    <scope>NUCLEOTIDE SEQUENCE [LARGE SCALE GENOMIC DNA]</scope>
    <source>
        <strain evidence="11 12">BS15</strain>
    </source>
</reference>
<proteinExistence type="inferred from homology"/>
<protein>
    <recommendedName>
        <fullName evidence="3">Cytochrome c oxidase assembly protein COX20, mitochondrial</fullName>
    </recommendedName>
</protein>
<gene>
    <name evidence="11" type="ORF">Rhopal_007409-T1</name>
</gene>
<dbReference type="Pfam" id="PF12597">
    <property type="entry name" value="Cox20"/>
    <property type="match status" value="1"/>
</dbReference>
<sequence length="187" mass="19130">MSSPPPAAPAPPGAAAEPSASPSEPQKATLLDAAKTIRPLEDLSRLPQMPCARYSLLFGIVAGASVGALRFVFSRAGRRGTLMGGGGSAWSEVGMAANWAVGAWGVGSLAEAARMQALVSEIKARRAAKAGPGPDKPIGGILVGDKGREMLRERERTRGGAGPEGEQAGEGDGKAKSGEKSWWSGRI</sequence>
<evidence type="ECO:0000256" key="3">
    <source>
        <dbReference type="ARBA" id="ARBA00017689"/>
    </source>
</evidence>
<keyword evidence="5" id="KW-0999">Mitochondrion inner membrane</keyword>
<dbReference type="GO" id="GO:0005743">
    <property type="term" value="C:mitochondrial inner membrane"/>
    <property type="evidence" value="ECO:0007669"/>
    <property type="project" value="UniProtKB-SubCell"/>
</dbReference>
<name>A0AAV5GXY9_9BASI</name>
<accession>A0AAV5GXY9</accession>
<evidence type="ECO:0000256" key="2">
    <source>
        <dbReference type="ARBA" id="ARBA00009575"/>
    </source>
</evidence>
<dbReference type="GO" id="GO:0033617">
    <property type="term" value="P:mitochondrial respiratory chain complex IV assembly"/>
    <property type="evidence" value="ECO:0007669"/>
    <property type="project" value="InterPro"/>
</dbReference>
<evidence type="ECO:0000256" key="7">
    <source>
        <dbReference type="ARBA" id="ARBA00023128"/>
    </source>
</evidence>
<organism evidence="11 12">
    <name type="scientific">Rhodotorula paludigena</name>
    <dbReference type="NCBI Taxonomy" id="86838"/>
    <lineage>
        <taxon>Eukaryota</taxon>
        <taxon>Fungi</taxon>
        <taxon>Dikarya</taxon>
        <taxon>Basidiomycota</taxon>
        <taxon>Pucciniomycotina</taxon>
        <taxon>Microbotryomycetes</taxon>
        <taxon>Sporidiobolales</taxon>
        <taxon>Sporidiobolaceae</taxon>
        <taxon>Rhodotorula</taxon>
    </lineage>
</organism>
<evidence type="ECO:0000256" key="6">
    <source>
        <dbReference type="ARBA" id="ARBA00022989"/>
    </source>
</evidence>
<feature type="region of interest" description="Disordered" evidence="9">
    <location>
        <begin position="128"/>
        <end position="187"/>
    </location>
</feature>